<dbReference type="Pfam" id="PF00076">
    <property type="entry name" value="RRM_1"/>
    <property type="match status" value="1"/>
</dbReference>
<evidence type="ECO:0000256" key="5">
    <source>
        <dbReference type="ARBA" id="ARBA00023186"/>
    </source>
</evidence>
<dbReference type="InterPro" id="IPR052094">
    <property type="entry name" value="Pre-mRNA-splicing_ERAD"/>
</dbReference>
<keyword evidence="5" id="KW-0143">Chaperone</keyword>
<dbReference type="Gene3D" id="3.30.70.330">
    <property type="match status" value="1"/>
</dbReference>
<dbReference type="GO" id="GO:0005681">
    <property type="term" value="C:spliceosomal complex"/>
    <property type="evidence" value="ECO:0007669"/>
    <property type="project" value="TreeGrafter"/>
</dbReference>
<dbReference type="GO" id="GO:0003723">
    <property type="term" value="F:RNA binding"/>
    <property type="evidence" value="ECO:0007669"/>
    <property type="project" value="UniProtKB-KW"/>
</dbReference>
<feature type="domain" description="J" evidence="8">
    <location>
        <begin position="9"/>
        <end position="74"/>
    </location>
</feature>
<dbReference type="AlphaFoldDB" id="A0AAW1K3B0"/>
<dbReference type="SUPFAM" id="SSF54928">
    <property type="entry name" value="RNA-binding domain, RBD"/>
    <property type="match status" value="1"/>
</dbReference>
<keyword evidence="7" id="KW-0175">Coiled coil</keyword>
<evidence type="ECO:0000256" key="1">
    <source>
        <dbReference type="ARBA" id="ARBA00004123"/>
    </source>
</evidence>
<dbReference type="Proteomes" id="UP001458880">
    <property type="component" value="Unassembled WGS sequence"/>
</dbReference>
<dbReference type="InterPro" id="IPR035979">
    <property type="entry name" value="RBD_domain_sf"/>
</dbReference>
<dbReference type="Pfam" id="PF00226">
    <property type="entry name" value="DnaJ"/>
    <property type="match status" value="1"/>
</dbReference>
<evidence type="ECO:0000259" key="8">
    <source>
        <dbReference type="PROSITE" id="PS50076"/>
    </source>
</evidence>
<dbReference type="InterPro" id="IPR001623">
    <property type="entry name" value="DnaJ_domain"/>
</dbReference>
<dbReference type="PANTHER" id="PTHR44313:SF1">
    <property type="entry name" value="DNAJ HOMOLOG SUBFAMILY C MEMBER 17"/>
    <property type="match status" value="1"/>
</dbReference>
<evidence type="ECO:0000256" key="6">
    <source>
        <dbReference type="ARBA" id="ARBA00023242"/>
    </source>
</evidence>
<dbReference type="EMBL" id="JASPKY010000261">
    <property type="protein sequence ID" value="KAK9712566.1"/>
    <property type="molecule type" value="Genomic_DNA"/>
</dbReference>
<accession>A0AAW1K3B0</accession>
<dbReference type="InterPro" id="IPR036869">
    <property type="entry name" value="J_dom_sf"/>
</dbReference>
<comment type="caution">
    <text evidence="9">The sequence shown here is derived from an EMBL/GenBank/DDBJ whole genome shotgun (WGS) entry which is preliminary data.</text>
</comment>
<gene>
    <name evidence="9" type="ORF">QE152_g24826</name>
</gene>
<dbReference type="InterPro" id="IPR034254">
    <property type="entry name" value="DNAJC17_RRM"/>
</dbReference>
<dbReference type="GO" id="GO:0005737">
    <property type="term" value="C:cytoplasm"/>
    <property type="evidence" value="ECO:0007669"/>
    <property type="project" value="UniProtKB-SubCell"/>
</dbReference>
<keyword evidence="3" id="KW-0963">Cytoplasm</keyword>
<organism evidence="9 10">
    <name type="scientific">Popillia japonica</name>
    <name type="common">Japanese beetle</name>
    <dbReference type="NCBI Taxonomy" id="7064"/>
    <lineage>
        <taxon>Eukaryota</taxon>
        <taxon>Metazoa</taxon>
        <taxon>Ecdysozoa</taxon>
        <taxon>Arthropoda</taxon>
        <taxon>Hexapoda</taxon>
        <taxon>Insecta</taxon>
        <taxon>Pterygota</taxon>
        <taxon>Neoptera</taxon>
        <taxon>Endopterygota</taxon>
        <taxon>Coleoptera</taxon>
        <taxon>Polyphaga</taxon>
        <taxon>Scarabaeiformia</taxon>
        <taxon>Scarabaeidae</taxon>
        <taxon>Rutelinae</taxon>
        <taxon>Popillia</taxon>
    </lineage>
</organism>
<dbReference type="SMART" id="SM00271">
    <property type="entry name" value="DnaJ"/>
    <property type="match status" value="1"/>
</dbReference>
<proteinExistence type="predicted"/>
<evidence type="ECO:0000313" key="10">
    <source>
        <dbReference type="Proteomes" id="UP001458880"/>
    </source>
</evidence>
<feature type="coiled-coil region" evidence="7">
    <location>
        <begin position="108"/>
        <end position="150"/>
    </location>
</feature>
<dbReference type="PROSITE" id="PS50076">
    <property type="entry name" value="DNAJ_2"/>
    <property type="match status" value="1"/>
</dbReference>
<sequence>MDFKIEEEDLYQILEVERSSSTNDIKKAYRKKALKLHPDKNPDNPNAASEFHKLSKVLEILTDECARRAYDKVLKAREEAALRHWHLDSKRRKLKEDLEAREKISAKYSGQKSAEELLREEIERLRKEGSKQVEEEISLITKQIHSEREETKKVWDSSAHRIRIKWKAMKNDSTNGGYTQQLLHKFLSKYGDINVLIVSSKKNGSALVEFNSKRGAEMAVQLEKGLATNPLEMEWLNKPVSNTTSTSSTIKNTDYESLVLMKMRQAEERKRLIEQMMAEDTETN</sequence>
<dbReference type="CDD" id="cd12429">
    <property type="entry name" value="RRM_DNAJC17"/>
    <property type="match status" value="1"/>
</dbReference>
<comment type="subcellular location">
    <subcellularLocation>
        <location evidence="2">Cytoplasm</location>
    </subcellularLocation>
    <subcellularLocation>
        <location evidence="1">Nucleus</location>
    </subcellularLocation>
</comment>
<protein>
    <submittedName>
        <fullName evidence="9">DnaJ domain</fullName>
    </submittedName>
</protein>
<name>A0AAW1K3B0_POPJA</name>
<keyword evidence="4" id="KW-0694">RNA-binding</keyword>
<dbReference type="InterPro" id="IPR000504">
    <property type="entry name" value="RRM_dom"/>
</dbReference>
<evidence type="ECO:0000256" key="7">
    <source>
        <dbReference type="SAM" id="Coils"/>
    </source>
</evidence>
<evidence type="ECO:0000256" key="3">
    <source>
        <dbReference type="ARBA" id="ARBA00022490"/>
    </source>
</evidence>
<keyword evidence="10" id="KW-1185">Reference proteome</keyword>
<reference evidence="9 10" key="1">
    <citation type="journal article" date="2024" name="BMC Genomics">
        <title>De novo assembly and annotation of Popillia japonica's genome with initial clues to its potential as an invasive pest.</title>
        <authorList>
            <person name="Cucini C."/>
            <person name="Boschi S."/>
            <person name="Funari R."/>
            <person name="Cardaioli E."/>
            <person name="Iannotti N."/>
            <person name="Marturano G."/>
            <person name="Paoli F."/>
            <person name="Bruttini M."/>
            <person name="Carapelli A."/>
            <person name="Frati F."/>
            <person name="Nardi F."/>
        </authorList>
    </citation>
    <scope>NUCLEOTIDE SEQUENCE [LARGE SCALE GENOMIC DNA]</scope>
    <source>
        <strain evidence="9">DMR45628</strain>
    </source>
</reference>
<dbReference type="SUPFAM" id="SSF46565">
    <property type="entry name" value="Chaperone J-domain"/>
    <property type="match status" value="1"/>
</dbReference>
<dbReference type="PRINTS" id="PR00625">
    <property type="entry name" value="JDOMAIN"/>
</dbReference>
<dbReference type="PANTHER" id="PTHR44313">
    <property type="entry name" value="DNAJ HOMOLOG SUBFAMILY C MEMBER 17"/>
    <property type="match status" value="1"/>
</dbReference>
<dbReference type="GO" id="GO:0000390">
    <property type="term" value="P:spliceosomal complex disassembly"/>
    <property type="evidence" value="ECO:0007669"/>
    <property type="project" value="TreeGrafter"/>
</dbReference>
<evidence type="ECO:0000313" key="9">
    <source>
        <dbReference type="EMBL" id="KAK9712566.1"/>
    </source>
</evidence>
<evidence type="ECO:0000256" key="4">
    <source>
        <dbReference type="ARBA" id="ARBA00022884"/>
    </source>
</evidence>
<keyword evidence="6" id="KW-0539">Nucleus</keyword>
<dbReference type="CDD" id="cd06257">
    <property type="entry name" value="DnaJ"/>
    <property type="match status" value="1"/>
</dbReference>
<dbReference type="Gene3D" id="1.10.287.110">
    <property type="entry name" value="DnaJ domain"/>
    <property type="match status" value="1"/>
</dbReference>
<dbReference type="InterPro" id="IPR012677">
    <property type="entry name" value="Nucleotide-bd_a/b_plait_sf"/>
</dbReference>
<evidence type="ECO:0000256" key="2">
    <source>
        <dbReference type="ARBA" id="ARBA00004496"/>
    </source>
</evidence>